<keyword evidence="3" id="KW-1185">Reference proteome</keyword>
<evidence type="ECO:0000256" key="1">
    <source>
        <dbReference type="SAM" id="MobiDB-lite"/>
    </source>
</evidence>
<dbReference type="RefSeq" id="XP_035824220.1">
    <property type="nucleotide sequence ID" value="XM_035968327.1"/>
</dbReference>
<evidence type="ECO:0000313" key="4">
    <source>
        <dbReference type="RefSeq" id="XP_035824220.1"/>
    </source>
</evidence>
<feature type="region of interest" description="Disordered" evidence="1">
    <location>
        <begin position="404"/>
        <end position="426"/>
    </location>
</feature>
<proteinExistence type="predicted"/>
<accession>A0ABM1VP78</accession>
<feature type="compositionally biased region" description="Acidic residues" evidence="1">
    <location>
        <begin position="405"/>
        <end position="426"/>
    </location>
</feature>
<dbReference type="SUPFAM" id="SSF50729">
    <property type="entry name" value="PH domain-like"/>
    <property type="match status" value="1"/>
</dbReference>
<protein>
    <submittedName>
        <fullName evidence="4">Uncharacterized protein LOC118477253</fullName>
    </submittedName>
</protein>
<name>A0ABM1VP78_APLCA</name>
<dbReference type="InterPro" id="IPR001849">
    <property type="entry name" value="PH_domain"/>
</dbReference>
<organism evidence="3 4">
    <name type="scientific">Aplysia californica</name>
    <name type="common">California sea hare</name>
    <dbReference type="NCBI Taxonomy" id="6500"/>
    <lineage>
        <taxon>Eukaryota</taxon>
        <taxon>Metazoa</taxon>
        <taxon>Spiralia</taxon>
        <taxon>Lophotrochozoa</taxon>
        <taxon>Mollusca</taxon>
        <taxon>Gastropoda</taxon>
        <taxon>Heterobranchia</taxon>
        <taxon>Euthyneura</taxon>
        <taxon>Tectipleura</taxon>
        <taxon>Aplysiida</taxon>
        <taxon>Aplysioidea</taxon>
        <taxon>Aplysiidae</taxon>
        <taxon>Aplysia</taxon>
    </lineage>
</organism>
<feature type="domain" description="PH" evidence="2">
    <location>
        <begin position="233"/>
        <end position="267"/>
    </location>
</feature>
<evidence type="ECO:0000313" key="3">
    <source>
        <dbReference type="Proteomes" id="UP000694888"/>
    </source>
</evidence>
<dbReference type="GeneID" id="118477253"/>
<dbReference type="CDD" id="cd00821">
    <property type="entry name" value="PH"/>
    <property type="match status" value="1"/>
</dbReference>
<sequence>MRPVCSEMDVILTTQMSDLLCSRLPRVLTTCLVVPEDTKTHRAMPGECTHAHNDFTLTNQTSHTLLAKCAHNDFIHTKNSCASFLKENNNRSNIMFSEPHSKRTKLNSLRQSRRQDCADVAKAFVYSTDMASASEDSRLAGTCSEIKSGNLVMISSPLHPTWTQRTRSRSCPRSDDVSTRHPLRCPVIVQVHKKRYEHYAVVRKTKNRQTEQPLYLNLSKSSACLSDSRPCQFTVYLNSAEGKSFTFEASNPEAAKDWVRALTPAVPGVTSELVRTPRLRKPLENVNSVIMEEEEGQTMDSSPCPSPHHFISPSLEKTSKLNSSELAPIWSTNCLGSKSPISNAASRRASRNSGKTSRLCTGNELEVGRRTENSTHCFTLTISAGRSHDGFEPIARASSMPVLFEEGEEEEEEEVNAMEEEEVFEE</sequence>
<dbReference type="Proteomes" id="UP000694888">
    <property type="component" value="Unplaced"/>
</dbReference>
<reference evidence="4" key="1">
    <citation type="submission" date="2025-08" db="UniProtKB">
        <authorList>
            <consortium name="RefSeq"/>
        </authorList>
    </citation>
    <scope>IDENTIFICATION</scope>
</reference>
<evidence type="ECO:0000259" key="2">
    <source>
        <dbReference type="PROSITE" id="PS50003"/>
    </source>
</evidence>
<dbReference type="PROSITE" id="PS50003">
    <property type="entry name" value="PH_DOMAIN"/>
    <property type="match status" value="1"/>
</dbReference>
<gene>
    <name evidence="4" type="primary">LOC118477253</name>
</gene>